<keyword evidence="2" id="KW-1185">Reference proteome</keyword>
<sequence>MSCGKPLADFIEMQIRKQIELFMVWDKLQVNSDGVLPQNLLDTYPDEIWTTYMAHYMRKVHSYIGRVMLLHSKYQDDPRLGIHVQLTTYAMVWKNFFPCDDHYDNPVSERSEGWFDEAMAVLPQLASEIEEIVLPVDPQSTGGYKQPWTKILGPNTVLRTNPPRAEFDRFPGLAPVANLQFLPVFSKSRIKAWNKDLATRHQQVCSSIRKKYKGYTGVKAPAVVHYGATNEAAYFANDDAKDIPGWKTRYTGNAQKFAHLTGYMSMVMNYSTRVTQMWGWYPNHPELEGHVNLAACASMWDCLENESVEDEKQWVDLTFKELDALLDDICDMLFQSGPTAENWRDILREQQKNYWSVLTKERDHFLRRRSYFEVWHKANAPVRF</sequence>
<dbReference type="Proteomes" id="UP000018144">
    <property type="component" value="Unassembled WGS sequence"/>
</dbReference>
<name>U4L411_PYROM</name>
<gene>
    <name evidence="1" type="ORF">PCON_03777</name>
</gene>
<dbReference type="OrthoDB" id="10306525at2759"/>
<dbReference type="EMBL" id="HF935218">
    <property type="protein sequence ID" value="CCX04795.1"/>
    <property type="molecule type" value="Genomic_DNA"/>
</dbReference>
<evidence type="ECO:0000313" key="1">
    <source>
        <dbReference type="EMBL" id="CCX04795.1"/>
    </source>
</evidence>
<evidence type="ECO:0000313" key="2">
    <source>
        <dbReference type="Proteomes" id="UP000018144"/>
    </source>
</evidence>
<proteinExistence type="predicted"/>
<dbReference type="AlphaFoldDB" id="U4L411"/>
<reference evidence="1 2" key="1">
    <citation type="journal article" date="2013" name="PLoS Genet.">
        <title>The genome and development-dependent transcriptomes of Pyronema confluens: a window into fungal evolution.</title>
        <authorList>
            <person name="Traeger S."/>
            <person name="Altegoer F."/>
            <person name="Freitag M."/>
            <person name="Gabaldon T."/>
            <person name="Kempken F."/>
            <person name="Kumar A."/>
            <person name="Marcet-Houben M."/>
            <person name="Poggeler S."/>
            <person name="Stajich J.E."/>
            <person name="Nowrousian M."/>
        </authorList>
    </citation>
    <scope>NUCLEOTIDE SEQUENCE [LARGE SCALE GENOMIC DNA]</scope>
    <source>
        <strain evidence="2">CBS 100304</strain>
        <tissue evidence="1">Vegetative mycelium</tissue>
    </source>
</reference>
<organism evidence="1 2">
    <name type="scientific">Pyronema omphalodes (strain CBS 100304)</name>
    <name type="common">Pyronema confluens</name>
    <dbReference type="NCBI Taxonomy" id="1076935"/>
    <lineage>
        <taxon>Eukaryota</taxon>
        <taxon>Fungi</taxon>
        <taxon>Dikarya</taxon>
        <taxon>Ascomycota</taxon>
        <taxon>Pezizomycotina</taxon>
        <taxon>Pezizomycetes</taxon>
        <taxon>Pezizales</taxon>
        <taxon>Pyronemataceae</taxon>
        <taxon>Pyronema</taxon>
    </lineage>
</organism>
<protein>
    <submittedName>
        <fullName evidence="1">Uncharacterized protein</fullName>
    </submittedName>
</protein>
<accession>U4L411</accession>